<accession>A0AB34JQM7</accession>
<keyword evidence="2 3" id="KW-0802">TPR repeat</keyword>
<evidence type="ECO:0000313" key="5">
    <source>
        <dbReference type="EMBL" id="KAL1522954.1"/>
    </source>
</evidence>
<dbReference type="EMBL" id="JBGBPQ010000006">
    <property type="protein sequence ID" value="KAL1522954.1"/>
    <property type="molecule type" value="Genomic_DNA"/>
</dbReference>
<evidence type="ECO:0000256" key="1">
    <source>
        <dbReference type="ARBA" id="ARBA00022737"/>
    </source>
</evidence>
<dbReference type="Pfam" id="PF14559">
    <property type="entry name" value="TPR_19"/>
    <property type="match status" value="1"/>
</dbReference>
<name>A0AB34JQM7_PRYPA</name>
<dbReference type="InterPro" id="IPR011990">
    <property type="entry name" value="TPR-like_helical_dom_sf"/>
</dbReference>
<comment type="caution">
    <text evidence="5">The sequence shown here is derived from an EMBL/GenBank/DDBJ whole genome shotgun (WGS) entry which is preliminary data.</text>
</comment>
<dbReference type="SUPFAM" id="SSF48452">
    <property type="entry name" value="TPR-like"/>
    <property type="match status" value="1"/>
</dbReference>
<dbReference type="InterPro" id="IPR019734">
    <property type="entry name" value="TPR_rpt"/>
</dbReference>
<dbReference type="PANTHER" id="PTHR22904:SF523">
    <property type="entry name" value="STRESS-INDUCED-PHOSPHOPROTEIN 1"/>
    <property type="match status" value="1"/>
</dbReference>
<dbReference type="Proteomes" id="UP001515480">
    <property type="component" value="Unassembled WGS sequence"/>
</dbReference>
<dbReference type="PROSITE" id="PS50005">
    <property type="entry name" value="TPR"/>
    <property type="match status" value="1"/>
</dbReference>
<sequence length="233" mass="25026">MPPCVLAKANMAVAKGDMLSAVRHLTDAIRLDSNMESLYANRSFAYLSLGRAEDALKDAQSCIALNAASAKGHLRAGRALMALGRTEEACTLLDEALEAHPQDYSLQEALQEALKKRAQGSDDAAEKRDTERAAAAPIPTNQQQQGGLSSSYYYAAVPASSRSLPVQPPPRISPSAHGSAHTTAAGGKIRQDLDRKGPDNSYYYAHDRKMDYTVPTVPKKINPDGSLTSWDGK</sequence>
<evidence type="ECO:0000313" key="6">
    <source>
        <dbReference type="Proteomes" id="UP001515480"/>
    </source>
</evidence>
<gene>
    <name evidence="5" type="ORF">AB1Y20_017918</name>
</gene>
<reference evidence="5 6" key="1">
    <citation type="journal article" date="2024" name="Science">
        <title>Giant polyketide synthase enzymes in the biosynthesis of giant marine polyether toxins.</title>
        <authorList>
            <person name="Fallon T.R."/>
            <person name="Shende V.V."/>
            <person name="Wierzbicki I.H."/>
            <person name="Pendleton A.L."/>
            <person name="Watervoot N.F."/>
            <person name="Auber R.P."/>
            <person name="Gonzalez D.J."/>
            <person name="Wisecaver J.H."/>
            <person name="Moore B.S."/>
        </authorList>
    </citation>
    <scope>NUCLEOTIDE SEQUENCE [LARGE SCALE GENOMIC DNA]</scope>
    <source>
        <strain evidence="5 6">12B1</strain>
    </source>
</reference>
<dbReference type="AlphaFoldDB" id="A0AB34JQM7"/>
<protein>
    <submittedName>
        <fullName evidence="5">Uncharacterized protein</fullName>
    </submittedName>
</protein>
<feature type="compositionally biased region" description="Basic and acidic residues" evidence="4">
    <location>
        <begin position="189"/>
        <end position="198"/>
    </location>
</feature>
<proteinExistence type="predicted"/>
<dbReference type="SMART" id="SM00028">
    <property type="entry name" value="TPR"/>
    <property type="match status" value="3"/>
</dbReference>
<feature type="compositionally biased region" description="Low complexity" evidence="4">
    <location>
        <begin position="175"/>
        <end position="187"/>
    </location>
</feature>
<feature type="region of interest" description="Disordered" evidence="4">
    <location>
        <begin position="113"/>
        <end position="147"/>
    </location>
</feature>
<keyword evidence="1" id="KW-0677">Repeat</keyword>
<dbReference type="Gene3D" id="1.25.40.10">
    <property type="entry name" value="Tetratricopeptide repeat domain"/>
    <property type="match status" value="1"/>
</dbReference>
<feature type="repeat" description="TPR" evidence="3">
    <location>
        <begin position="70"/>
        <end position="103"/>
    </location>
</feature>
<keyword evidence="6" id="KW-1185">Reference proteome</keyword>
<evidence type="ECO:0000256" key="4">
    <source>
        <dbReference type="SAM" id="MobiDB-lite"/>
    </source>
</evidence>
<dbReference type="PANTHER" id="PTHR22904">
    <property type="entry name" value="TPR REPEAT CONTAINING PROTEIN"/>
    <property type="match status" value="1"/>
</dbReference>
<evidence type="ECO:0000256" key="3">
    <source>
        <dbReference type="PROSITE-ProRule" id="PRU00339"/>
    </source>
</evidence>
<organism evidence="5 6">
    <name type="scientific">Prymnesium parvum</name>
    <name type="common">Toxic golden alga</name>
    <dbReference type="NCBI Taxonomy" id="97485"/>
    <lineage>
        <taxon>Eukaryota</taxon>
        <taxon>Haptista</taxon>
        <taxon>Haptophyta</taxon>
        <taxon>Prymnesiophyceae</taxon>
        <taxon>Prymnesiales</taxon>
        <taxon>Prymnesiaceae</taxon>
        <taxon>Prymnesium</taxon>
    </lineage>
</organism>
<feature type="region of interest" description="Disordered" evidence="4">
    <location>
        <begin position="163"/>
        <end position="207"/>
    </location>
</feature>
<dbReference type="GO" id="GO:0051879">
    <property type="term" value="F:Hsp90 protein binding"/>
    <property type="evidence" value="ECO:0007669"/>
    <property type="project" value="TreeGrafter"/>
</dbReference>
<evidence type="ECO:0000256" key="2">
    <source>
        <dbReference type="ARBA" id="ARBA00022803"/>
    </source>
</evidence>